<dbReference type="EMBL" id="QGKV02002055">
    <property type="protein sequence ID" value="KAF3493146.1"/>
    <property type="molecule type" value="Genomic_DNA"/>
</dbReference>
<protein>
    <submittedName>
        <fullName evidence="1">Uncharacterized protein</fullName>
    </submittedName>
</protein>
<proteinExistence type="predicted"/>
<comment type="caution">
    <text evidence="1">The sequence shown here is derived from an EMBL/GenBank/DDBJ whole genome shotgun (WGS) entry which is preliminary data.</text>
</comment>
<name>A0ABQ7A641_BRACR</name>
<gene>
    <name evidence="1" type="ORF">DY000_02056303</name>
</gene>
<organism evidence="1 2">
    <name type="scientific">Brassica cretica</name>
    <name type="common">Mustard</name>
    <dbReference type="NCBI Taxonomy" id="69181"/>
    <lineage>
        <taxon>Eukaryota</taxon>
        <taxon>Viridiplantae</taxon>
        <taxon>Streptophyta</taxon>
        <taxon>Embryophyta</taxon>
        <taxon>Tracheophyta</taxon>
        <taxon>Spermatophyta</taxon>
        <taxon>Magnoliopsida</taxon>
        <taxon>eudicotyledons</taxon>
        <taxon>Gunneridae</taxon>
        <taxon>Pentapetalae</taxon>
        <taxon>rosids</taxon>
        <taxon>malvids</taxon>
        <taxon>Brassicales</taxon>
        <taxon>Brassicaceae</taxon>
        <taxon>Brassiceae</taxon>
        <taxon>Brassica</taxon>
    </lineage>
</organism>
<keyword evidence="2" id="KW-1185">Reference proteome</keyword>
<dbReference type="Proteomes" id="UP000266723">
    <property type="component" value="Unassembled WGS sequence"/>
</dbReference>
<evidence type="ECO:0000313" key="1">
    <source>
        <dbReference type="EMBL" id="KAF3493146.1"/>
    </source>
</evidence>
<evidence type="ECO:0000313" key="2">
    <source>
        <dbReference type="Proteomes" id="UP000266723"/>
    </source>
</evidence>
<sequence>MREVMGFSLDLVIAPLQRVASPAVSLFLWLFGEKIEQRMCAAVGFLGLDLDRFLLRCSPIRLLVRRRFGLPLLRLWWVSASGLGCHLARVGASRFSSVSSGAGSPFPSMSVYRWVSLPRGLLLYLFTSNLLFTVPWLGVCTGSSCCPCRCKRRILAALELARWFSTASGVPAVLVIDRFSCAWSWHTSQHHCGSLELWWWYAINFSAGLGLMVREWGGRCQPVLLGPALCTGRLRVE</sequence>
<reference evidence="1 2" key="1">
    <citation type="journal article" date="2020" name="BMC Genomics">
        <title>Intraspecific diversification of the crop wild relative Brassica cretica Lam. using demographic model selection.</title>
        <authorList>
            <person name="Kioukis A."/>
            <person name="Michalopoulou V.A."/>
            <person name="Briers L."/>
            <person name="Pirintsos S."/>
            <person name="Studholme D.J."/>
            <person name="Pavlidis P."/>
            <person name="Sarris P.F."/>
        </authorList>
    </citation>
    <scope>NUCLEOTIDE SEQUENCE [LARGE SCALE GENOMIC DNA]</scope>
    <source>
        <strain evidence="2">cv. PFS-1207/04</strain>
    </source>
</reference>
<accession>A0ABQ7A641</accession>